<evidence type="ECO:0000256" key="1">
    <source>
        <dbReference type="ARBA" id="ARBA00010923"/>
    </source>
</evidence>
<feature type="domain" description="Type I restriction modification DNA specificity" evidence="4">
    <location>
        <begin position="198"/>
        <end position="265"/>
    </location>
</feature>
<dbReference type="GO" id="GO:0009307">
    <property type="term" value="P:DNA restriction-modification system"/>
    <property type="evidence" value="ECO:0007669"/>
    <property type="project" value="UniProtKB-KW"/>
</dbReference>
<dbReference type="GO" id="GO:0004519">
    <property type="term" value="F:endonuclease activity"/>
    <property type="evidence" value="ECO:0007669"/>
    <property type="project" value="UniProtKB-KW"/>
</dbReference>
<dbReference type="REBASE" id="689048">
    <property type="entry name" value="S1.Xfa8073ORF11955P"/>
</dbReference>
<keyword evidence="5" id="KW-0540">Nuclease</keyword>
<keyword evidence="5" id="KW-0378">Hydrolase</keyword>
<gene>
    <name evidence="5" type="ORF">OK117_11945</name>
</gene>
<organism evidence="5 6">
    <name type="scientific">Xylella fastidiosa subsp. fastidiosa</name>
    <dbReference type="NCBI Taxonomy" id="644356"/>
    <lineage>
        <taxon>Bacteria</taxon>
        <taxon>Pseudomonadati</taxon>
        <taxon>Pseudomonadota</taxon>
        <taxon>Gammaproteobacteria</taxon>
        <taxon>Lysobacterales</taxon>
        <taxon>Lysobacteraceae</taxon>
        <taxon>Xylella</taxon>
    </lineage>
</organism>
<evidence type="ECO:0000256" key="2">
    <source>
        <dbReference type="ARBA" id="ARBA00022747"/>
    </source>
</evidence>
<keyword evidence="3" id="KW-0238">DNA-binding</keyword>
<reference evidence="5" key="1">
    <citation type="journal article" date="2022" name="Phytopathology">
        <title>Complete circularized genome resources of seven strains of Xylella fastidiosa subsp. fastidiosa using hybrid assembly reveals unknown plasmids.</title>
        <authorList>
            <person name="Velasco-Amo M.D.P."/>
            <person name="Arias-Giraldo L.F.F."/>
            <person name="Ecija M.R."/>
            <person name="De La Fuente L."/>
            <person name="Marco-Noales E."/>
            <person name="Moralejo E."/>
            <person name="Navas-Cort J.A."/>
            <person name="Landa B.B."/>
        </authorList>
    </citation>
    <scope>NUCLEOTIDE SEQUENCE</scope>
    <source>
        <strain evidence="5">CFBP8073</strain>
    </source>
</reference>
<comment type="similarity">
    <text evidence="1">Belongs to the type-I restriction system S methylase family.</text>
</comment>
<protein>
    <submittedName>
        <fullName evidence="5">Restriction endonuclease subunit S</fullName>
        <ecNumber evidence="5">3.1.21.-</ecNumber>
    </submittedName>
</protein>
<evidence type="ECO:0000256" key="3">
    <source>
        <dbReference type="ARBA" id="ARBA00023125"/>
    </source>
</evidence>
<dbReference type="CDD" id="cd17255">
    <property type="entry name" value="RMtype1_S_Fco49512ORF2615P-TRD2-CR2_like"/>
    <property type="match status" value="1"/>
</dbReference>
<dbReference type="EMBL" id="CP109886">
    <property type="protein sequence ID" value="WCF28301.1"/>
    <property type="molecule type" value="Genomic_DNA"/>
</dbReference>
<dbReference type="SUPFAM" id="SSF116734">
    <property type="entry name" value="DNA methylase specificity domain"/>
    <property type="match status" value="2"/>
</dbReference>
<reference evidence="5" key="2">
    <citation type="submission" date="2022-10" db="EMBL/GenBank/DDBJ databases">
        <authorList>
            <person name="Landa B."/>
            <person name="Arias-Giraldo L.F."/>
            <person name="Roman-Ecija M."/>
            <person name="Velasco-Amo M.P."/>
            <person name="De La Fuente L."/>
            <person name="Marco-Noales E."/>
            <person name="Moralejo E."/>
        </authorList>
    </citation>
    <scope>NUCLEOTIDE SEQUENCE</scope>
    <source>
        <strain evidence="5">CFBP8073</strain>
    </source>
</reference>
<accession>A0AAJ5UIQ8</accession>
<keyword evidence="2" id="KW-0680">Restriction system</keyword>
<sequence length="273" mass="31070">MSRIDELIAALCPEGVEFKRLGEIFDMKAGKFISSNEISKNQDEHFLYPCYGGNGIRGFVRQNNQEGKYILIGRVGACGNVKRTHGKFFVTDNAVICDSKVEVDIDWAFHLLSVMNLNQYAMKSAQPVLAVRTIEQVKVPLPPLEVQRQIVKVLDTFTTLEAELEAELETRRRQYQYYRDALLTFGEGTDAATRVRWMTLGEICQINRGRVMSKDYLRDNVGSYPVYSSQTANDGVFGFIDTFDYDFESITWTTDGANAGSLFYHCDKKIQHH</sequence>
<dbReference type="InterPro" id="IPR051212">
    <property type="entry name" value="Type-I_RE_S_subunit"/>
</dbReference>
<dbReference type="Proteomes" id="UP001211513">
    <property type="component" value="Chromosome"/>
</dbReference>
<dbReference type="Pfam" id="PF01420">
    <property type="entry name" value="Methylase_S"/>
    <property type="match status" value="2"/>
</dbReference>
<dbReference type="AlphaFoldDB" id="A0AAJ5UIQ8"/>
<name>A0AAJ5UIQ8_XYLFS</name>
<evidence type="ECO:0000259" key="4">
    <source>
        <dbReference type="Pfam" id="PF01420"/>
    </source>
</evidence>
<dbReference type="EC" id="3.1.21.-" evidence="5"/>
<evidence type="ECO:0000313" key="5">
    <source>
        <dbReference type="EMBL" id="WCF28301.1"/>
    </source>
</evidence>
<keyword evidence="5" id="KW-0255">Endonuclease</keyword>
<dbReference type="GO" id="GO:0003677">
    <property type="term" value="F:DNA binding"/>
    <property type="evidence" value="ECO:0007669"/>
    <property type="project" value="UniProtKB-KW"/>
</dbReference>
<dbReference type="RefSeq" id="WP_272142379.1">
    <property type="nucleotide sequence ID" value="NZ_CP109886.1"/>
</dbReference>
<dbReference type="InterPro" id="IPR044946">
    <property type="entry name" value="Restrct_endonuc_typeI_TRD_sf"/>
</dbReference>
<dbReference type="PANTHER" id="PTHR43140">
    <property type="entry name" value="TYPE-1 RESTRICTION ENZYME ECOKI SPECIFICITY PROTEIN"/>
    <property type="match status" value="1"/>
</dbReference>
<dbReference type="GO" id="GO:0016787">
    <property type="term" value="F:hydrolase activity"/>
    <property type="evidence" value="ECO:0007669"/>
    <property type="project" value="UniProtKB-KW"/>
</dbReference>
<dbReference type="CDD" id="cd17266">
    <property type="entry name" value="RMtype1_S_Sau1132ORF3780P-TRD2-CR2_like"/>
    <property type="match status" value="1"/>
</dbReference>
<evidence type="ECO:0000313" key="6">
    <source>
        <dbReference type="Proteomes" id="UP001211513"/>
    </source>
</evidence>
<dbReference type="PANTHER" id="PTHR43140:SF1">
    <property type="entry name" value="TYPE I RESTRICTION ENZYME ECOKI SPECIFICITY SUBUNIT"/>
    <property type="match status" value="1"/>
</dbReference>
<proteinExistence type="inferred from homology"/>
<dbReference type="Gene3D" id="3.90.220.20">
    <property type="entry name" value="DNA methylase specificity domains"/>
    <property type="match status" value="2"/>
</dbReference>
<dbReference type="InterPro" id="IPR000055">
    <property type="entry name" value="Restrct_endonuc_typeI_TRD"/>
</dbReference>
<feature type="domain" description="Type I restriction modification DNA specificity" evidence="4">
    <location>
        <begin position="13"/>
        <end position="169"/>
    </location>
</feature>